<dbReference type="KEGG" id="sand:H3309_04765"/>
<dbReference type="SUPFAM" id="SSF51905">
    <property type="entry name" value="FAD/NAD(P)-binding domain"/>
    <property type="match status" value="1"/>
</dbReference>
<evidence type="ECO:0000256" key="1">
    <source>
        <dbReference type="ARBA" id="ARBA00023002"/>
    </source>
</evidence>
<accession>A0A7G5IKA4</accession>
<dbReference type="GO" id="GO:0032981">
    <property type="term" value="P:mitochondrial respiratory chain complex I assembly"/>
    <property type="evidence" value="ECO:0007669"/>
    <property type="project" value="TreeGrafter"/>
</dbReference>
<name>A0A7G5IKA4_9SPHN</name>
<evidence type="ECO:0000259" key="3">
    <source>
        <dbReference type="Pfam" id="PF01266"/>
    </source>
</evidence>
<evidence type="ECO:0000313" key="4">
    <source>
        <dbReference type="EMBL" id="QMW23796.1"/>
    </source>
</evidence>
<protein>
    <submittedName>
        <fullName evidence="4">FAD-binding oxidoreductase</fullName>
    </submittedName>
</protein>
<evidence type="ECO:0000256" key="2">
    <source>
        <dbReference type="SAM" id="Phobius"/>
    </source>
</evidence>
<dbReference type="InterPro" id="IPR006076">
    <property type="entry name" value="FAD-dep_OxRdtase"/>
</dbReference>
<keyword evidence="2" id="KW-1133">Transmembrane helix</keyword>
<dbReference type="PANTHER" id="PTHR13847">
    <property type="entry name" value="SARCOSINE DEHYDROGENASE-RELATED"/>
    <property type="match status" value="1"/>
</dbReference>
<keyword evidence="5" id="KW-1185">Reference proteome</keyword>
<keyword evidence="2" id="KW-0812">Transmembrane</keyword>
<dbReference type="Gene3D" id="3.30.9.10">
    <property type="entry name" value="D-Amino Acid Oxidase, subunit A, domain 2"/>
    <property type="match status" value="1"/>
</dbReference>
<organism evidence="4 5">
    <name type="scientific">Sandaracinobacteroides saxicola</name>
    <dbReference type="NCBI Taxonomy" id="2759707"/>
    <lineage>
        <taxon>Bacteria</taxon>
        <taxon>Pseudomonadati</taxon>
        <taxon>Pseudomonadota</taxon>
        <taxon>Alphaproteobacteria</taxon>
        <taxon>Sphingomonadales</taxon>
        <taxon>Sphingosinicellaceae</taxon>
        <taxon>Sandaracinobacteroides</taxon>
    </lineage>
</organism>
<gene>
    <name evidence="4" type="ORF">H3309_04765</name>
</gene>
<keyword evidence="1" id="KW-0560">Oxidoreductase</keyword>
<dbReference type="InterPro" id="IPR036188">
    <property type="entry name" value="FAD/NAD-bd_sf"/>
</dbReference>
<sequence>MAARRLPPRSMTCVRAPGGIPQRMAETADIVIAGAGIIGLCAALQIAKRSRSKIIVLEKGAGPGEGSTGASSAVCRTKYSLDRTVVLARDGIAAYRNWPDFLALGDPFARLHQTGVLWLGNGDAGTTVREAERLKMLGVAVATMDDAGLAELYPSVNPCALAPDLVHGAPHDCIAGGIHMVETEGGYVDPVDALQDLLRVLRPRGVEIRFGAEVTGVDLRSGDISSVRWSGGEIRTPVLVNAAGPWCNALNGLVGLDCPWPLRPTRIQIVHIDRPDTVVGPVPTCADPLGGIYFRPQNRGQQIVLGSVLEEDEREFVDPDDFDRGVDNDFAAIKLHALQHRLRGLGHLRGVAGYSGLYTINDIDVHPVVGATPVGGYFVANGCSGHGFKLAPAIGSLLAQAIIGQRIAGDTEVDASALAYDRAPIEIATRSVLA</sequence>
<dbReference type="GO" id="GO:0016491">
    <property type="term" value="F:oxidoreductase activity"/>
    <property type="evidence" value="ECO:0007669"/>
    <property type="project" value="UniProtKB-KW"/>
</dbReference>
<dbReference type="Pfam" id="PF01266">
    <property type="entry name" value="DAO"/>
    <property type="match status" value="1"/>
</dbReference>
<dbReference type="Proteomes" id="UP000515292">
    <property type="component" value="Chromosome"/>
</dbReference>
<dbReference type="EMBL" id="CP059851">
    <property type="protein sequence ID" value="QMW23796.1"/>
    <property type="molecule type" value="Genomic_DNA"/>
</dbReference>
<dbReference type="GO" id="GO:0005737">
    <property type="term" value="C:cytoplasm"/>
    <property type="evidence" value="ECO:0007669"/>
    <property type="project" value="TreeGrafter"/>
</dbReference>
<keyword evidence="2" id="KW-0472">Membrane</keyword>
<dbReference type="PANTHER" id="PTHR13847:SF287">
    <property type="entry name" value="FAD-DEPENDENT OXIDOREDUCTASE DOMAIN-CONTAINING PROTEIN 1"/>
    <property type="match status" value="1"/>
</dbReference>
<dbReference type="AlphaFoldDB" id="A0A7G5IKA4"/>
<feature type="domain" description="FAD dependent oxidoreductase" evidence="3">
    <location>
        <begin position="29"/>
        <end position="400"/>
    </location>
</feature>
<evidence type="ECO:0000313" key="5">
    <source>
        <dbReference type="Proteomes" id="UP000515292"/>
    </source>
</evidence>
<feature type="transmembrane region" description="Helical" evidence="2">
    <location>
        <begin position="30"/>
        <end position="47"/>
    </location>
</feature>
<reference evidence="4 5" key="1">
    <citation type="submission" date="2020-07" db="EMBL/GenBank/DDBJ databases">
        <title>Complete genome sequence for Sandaracinobacter sp. M6.</title>
        <authorList>
            <person name="Tang Y."/>
            <person name="Liu Q."/>
            <person name="Guo Z."/>
            <person name="Lei P."/>
            <person name="Huang B."/>
        </authorList>
    </citation>
    <scope>NUCLEOTIDE SEQUENCE [LARGE SCALE GENOMIC DNA]</scope>
    <source>
        <strain evidence="4 5">M6</strain>
    </source>
</reference>
<dbReference type="RefSeq" id="WP_182297619.1">
    <property type="nucleotide sequence ID" value="NZ_CP059851.1"/>
</dbReference>
<proteinExistence type="predicted"/>
<dbReference type="Gene3D" id="3.50.50.60">
    <property type="entry name" value="FAD/NAD(P)-binding domain"/>
    <property type="match status" value="1"/>
</dbReference>